<dbReference type="Proteomes" id="UP000016923">
    <property type="component" value="Unassembled WGS sequence"/>
</dbReference>
<reference evidence="4 5" key="1">
    <citation type="journal article" date="2013" name="BMC Genomics">
        <title>The genome and transcriptome of the pine saprophyte Ophiostoma piceae, and a comparison with the bark beetle-associated pine pathogen Grosmannia clavigera.</title>
        <authorList>
            <person name="Haridas S."/>
            <person name="Wang Y."/>
            <person name="Lim L."/>
            <person name="Massoumi Alamouti S."/>
            <person name="Jackman S."/>
            <person name="Docking R."/>
            <person name="Robertson G."/>
            <person name="Birol I."/>
            <person name="Bohlmann J."/>
            <person name="Breuil C."/>
        </authorList>
    </citation>
    <scope>NUCLEOTIDE SEQUENCE [LARGE SCALE GENOMIC DNA]</scope>
    <source>
        <strain evidence="4 5">UAMH 11346</strain>
    </source>
</reference>
<dbReference type="EMBL" id="KE148146">
    <property type="protein sequence ID" value="EPE10528.1"/>
    <property type="molecule type" value="Genomic_DNA"/>
</dbReference>
<dbReference type="AlphaFoldDB" id="S3CUX9"/>
<accession>S3CUX9</accession>
<dbReference type="STRING" id="1262450.S3CUX9"/>
<feature type="region of interest" description="Disordered" evidence="2">
    <location>
        <begin position="71"/>
        <end position="100"/>
    </location>
</feature>
<dbReference type="HOGENOM" id="CLU_897415_0_0_1"/>
<dbReference type="VEuPathDB" id="FungiDB:F503_05623"/>
<dbReference type="InterPro" id="IPR011598">
    <property type="entry name" value="bHLH_dom"/>
</dbReference>
<dbReference type="SUPFAM" id="SSF47459">
    <property type="entry name" value="HLH, helix-loop-helix DNA-binding domain"/>
    <property type="match status" value="1"/>
</dbReference>
<feature type="domain" description="BHLH" evidence="3">
    <location>
        <begin position="224"/>
        <end position="282"/>
    </location>
</feature>
<proteinExistence type="predicted"/>
<evidence type="ECO:0000259" key="3">
    <source>
        <dbReference type="PROSITE" id="PS50888"/>
    </source>
</evidence>
<organism evidence="4 5">
    <name type="scientific">Ophiostoma piceae (strain UAMH 11346)</name>
    <name type="common">Sap stain fungus</name>
    <dbReference type="NCBI Taxonomy" id="1262450"/>
    <lineage>
        <taxon>Eukaryota</taxon>
        <taxon>Fungi</taxon>
        <taxon>Dikarya</taxon>
        <taxon>Ascomycota</taxon>
        <taxon>Pezizomycotina</taxon>
        <taxon>Sordariomycetes</taxon>
        <taxon>Sordariomycetidae</taxon>
        <taxon>Ophiostomatales</taxon>
        <taxon>Ophiostomataceae</taxon>
        <taxon>Ophiostoma</taxon>
    </lineage>
</organism>
<protein>
    <submittedName>
        <fullName evidence="4">Helix-loop-helix dna-binding domain containing protein</fullName>
    </submittedName>
</protein>
<dbReference type="GO" id="GO:0003677">
    <property type="term" value="F:DNA binding"/>
    <property type="evidence" value="ECO:0007669"/>
    <property type="project" value="UniProtKB-KW"/>
</dbReference>
<dbReference type="OrthoDB" id="3542681at2759"/>
<keyword evidence="4" id="KW-0238">DNA-binding</keyword>
<keyword evidence="1" id="KW-0175">Coiled coil</keyword>
<dbReference type="PROSITE" id="PS50888">
    <property type="entry name" value="BHLH"/>
    <property type="match status" value="1"/>
</dbReference>
<evidence type="ECO:0000256" key="1">
    <source>
        <dbReference type="SAM" id="Coils"/>
    </source>
</evidence>
<feature type="compositionally biased region" description="Basic residues" evidence="2">
    <location>
        <begin position="150"/>
        <end position="162"/>
    </location>
</feature>
<dbReference type="Gene3D" id="4.10.280.10">
    <property type="entry name" value="Helix-loop-helix DNA-binding domain"/>
    <property type="match status" value="1"/>
</dbReference>
<feature type="coiled-coil region" evidence="1">
    <location>
        <begin position="272"/>
        <end position="306"/>
    </location>
</feature>
<dbReference type="GO" id="GO:0046983">
    <property type="term" value="F:protein dimerization activity"/>
    <property type="evidence" value="ECO:0007669"/>
    <property type="project" value="InterPro"/>
</dbReference>
<evidence type="ECO:0000313" key="4">
    <source>
        <dbReference type="EMBL" id="EPE10528.1"/>
    </source>
</evidence>
<sequence>MDSTDLSYDGSFGVSNVRNQASPTISAGYFDSTAWASNANLSSVELPFGTYPQNNECFFMYDNNNAMTWNGHHGDEVSERSSAPQNGIPTPPLSSTRLPPVCTTSAQSIYTMAPAMTTPDTNTSEQTLLEYQHTMPEQTKPAKSAASKVSKSKGKGKGKASAKPRSLSEGEIIAFSPIPSTSASRRTLRTANRKKDDSNEELSPGMSPPVAEQRPETPQQQERIARAKHNDVEREYRNRLNLQYRMLIDTLDESAPRMDGRREKDLSKAEVLELARQRIRTLGDEIEKSSDEIRLLKEQVAGLLNAIQHT</sequence>
<gene>
    <name evidence="4" type="ORF">F503_05623</name>
</gene>
<dbReference type="Pfam" id="PF00010">
    <property type="entry name" value="HLH"/>
    <property type="match status" value="1"/>
</dbReference>
<feature type="region of interest" description="Disordered" evidence="2">
    <location>
        <begin position="135"/>
        <end position="222"/>
    </location>
</feature>
<keyword evidence="5" id="KW-1185">Reference proteome</keyword>
<dbReference type="InterPro" id="IPR036638">
    <property type="entry name" value="HLH_DNA-bd_sf"/>
</dbReference>
<evidence type="ECO:0000313" key="5">
    <source>
        <dbReference type="Proteomes" id="UP000016923"/>
    </source>
</evidence>
<evidence type="ECO:0000256" key="2">
    <source>
        <dbReference type="SAM" id="MobiDB-lite"/>
    </source>
</evidence>
<name>S3CUX9_OPHP1</name>